<dbReference type="Gene3D" id="3.90.1150.10">
    <property type="entry name" value="Aspartate Aminotransferase, domain 1"/>
    <property type="match status" value="1"/>
</dbReference>
<dbReference type="SUPFAM" id="SSF53383">
    <property type="entry name" value="PLP-dependent transferases"/>
    <property type="match status" value="1"/>
</dbReference>
<dbReference type="InterPro" id="IPR015424">
    <property type="entry name" value="PyrdxlP-dep_Trfase"/>
</dbReference>
<dbReference type="InterPro" id="IPR015422">
    <property type="entry name" value="PyrdxlP-dep_Trfase_small"/>
</dbReference>
<dbReference type="EMBL" id="VSSQ01101090">
    <property type="protein sequence ID" value="MPN42990.1"/>
    <property type="molecule type" value="Genomic_DNA"/>
</dbReference>
<evidence type="ECO:0000313" key="1">
    <source>
        <dbReference type="EMBL" id="MPN42990.1"/>
    </source>
</evidence>
<evidence type="ECO:0008006" key="2">
    <source>
        <dbReference type="Google" id="ProtNLM"/>
    </source>
</evidence>
<organism evidence="1">
    <name type="scientific">bioreactor metagenome</name>
    <dbReference type="NCBI Taxonomy" id="1076179"/>
    <lineage>
        <taxon>unclassified sequences</taxon>
        <taxon>metagenomes</taxon>
        <taxon>ecological metagenomes</taxon>
    </lineage>
</organism>
<gene>
    <name evidence="1" type="ORF">SDC9_190549</name>
</gene>
<accession>A0A645HVV8</accession>
<reference evidence="1" key="1">
    <citation type="submission" date="2019-08" db="EMBL/GenBank/DDBJ databases">
        <authorList>
            <person name="Kucharzyk K."/>
            <person name="Murdoch R.W."/>
            <person name="Higgins S."/>
            <person name="Loffler F."/>
        </authorList>
    </citation>
    <scope>NUCLEOTIDE SEQUENCE</scope>
</reference>
<dbReference type="AlphaFoldDB" id="A0A645HVV8"/>
<name>A0A645HVV8_9ZZZZ</name>
<sequence length="42" mass="4654">MVALVPCDDFGMPDHVRLSYATSMETIKKGMDRIAELISQLA</sequence>
<proteinExistence type="predicted"/>
<protein>
    <recommendedName>
        <fullName evidence="2">Aspartate aminotransferase</fullName>
    </recommendedName>
</protein>
<comment type="caution">
    <text evidence="1">The sequence shown here is derived from an EMBL/GenBank/DDBJ whole genome shotgun (WGS) entry which is preliminary data.</text>
</comment>